<feature type="transmembrane region" description="Helical" evidence="6">
    <location>
        <begin position="161"/>
        <end position="181"/>
    </location>
</feature>
<evidence type="ECO:0000256" key="1">
    <source>
        <dbReference type="ARBA" id="ARBA00004141"/>
    </source>
</evidence>
<feature type="domain" description="EamA" evidence="7">
    <location>
        <begin position="159"/>
        <end position="285"/>
    </location>
</feature>
<feature type="transmembrane region" description="Helical" evidence="6">
    <location>
        <begin position="55"/>
        <end position="71"/>
    </location>
</feature>
<dbReference type="PANTHER" id="PTHR22911:SF6">
    <property type="entry name" value="SOLUTE CARRIER FAMILY 35 MEMBER G1"/>
    <property type="match status" value="1"/>
</dbReference>
<evidence type="ECO:0000313" key="9">
    <source>
        <dbReference type="Proteomes" id="UP000199658"/>
    </source>
</evidence>
<accession>A0A1I6G770</accession>
<gene>
    <name evidence="8" type="ORF">SAMN04488002_1003</name>
</gene>
<feature type="transmembrane region" description="Helical" evidence="6">
    <location>
        <begin position="83"/>
        <end position="101"/>
    </location>
</feature>
<dbReference type="STRING" id="670154.SAMN04488002_1003"/>
<reference evidence="9" key="1">
    <citation type="submission" date="2016-10" db="EMBL/GenBank/DDBJ databases">
        <authorList>
            <person name="Varghese N."/>
            <person name="Submissions S."/>
        </authorList>
    </citation>
    <scope>NUCLEOTIDE SEQUENCE [LARGE SCALE GENOMIC DNA]</scope>
    <source>
        <strain evidence="9">DSM 26921</strain>
    </source>
</reference>
<evidence type="ECO:0000256" key="5">
    <source>
        <dbReference type="ARBA" id="ARBA00023136"/>
    </source>
</evidence>
<proteinExistence type="inferred from homology"/>
<dbReference type="EMBL" id="FOYO01000001">
    <property type="protein sequence ID" value="SFR38046.1"/>
    <property type="molecule type" value="Genomic_DNA"/>
</dbReference>
<feature type="transmembrane region" description="Helical" evidence="6">
    <location>
        <begin position="137"/>
        <end position="155"/>
    </location>
</feature>
<feature type="transmembrane region" description="Helical" evidence="6">
    <location>
        <begin position="188"/>
        <end position="208"/>
    </location>
</feature>
<dbReference type="SUPFAM" id="SSF103481">
    <property type="entry name" value="Multidrug resistance efflux transporter EmrE"/>
    <property type="match status" value="2"/>
</dbReference>
<comment type="subcellular location">
    <subcellularLocation>
        <location evidence="1">Membrane</location>
        <topology evidence="1">Multi-pass membrane protein</topology>
    </subcellularLocation>
</comment>
<feature type="transmembrane region" description="Helical" evidence="6">
    <location>
        <begin position="272"/>
        <end position="291"/>
    </location>
</feature>
<evidence type="ECO:0000256" key="3">
    <source>
        <dbReference type="ARBA" id="ARBA00022692"/>
    </source>
</evidence>
<evidence type="ECO:0000256" key="4">
    <source>
        <dbReference type="ARBA" id="ARBA00022989"/>
    </source>
</evidence>
<feature type="transmembrane region" description="Helical" evidence="6">
    <location>
        <begin position="246"/>
        <end position="266"/>
    </location>
</feature>
<evidence type="ECO:0000259" key="7">
    <source>
        <dbReference type="Pfam" id="PF00892"/>
    </source>
</evidence>
<keyword evidence="4 6" id="KW-1133">Transmembrane helix</keyword>
<dbReference type="InterPro" id="IPR000620">
    <property type="entry name" value="EamA_dom"/>
</dbReference>
<feature type="transmembrane region" description="Helical" evidence="6">
    <location>
        <begin position="220"/>
        <end position="239"/>
    </location>
</feature>
<dbReference type="PANTHER" id="PTHR22911">
    <property type="entry name" value="ACYL-MALONYL CONDENSING ENZYME-RELATED"/>
    <property type="match status" value="1"/>
</dbReference>
<dbReference type="AlphaFoldDB" id="A0A1I6G770"/>
<evidence type="ECO:0000256" key="6">
    <source>
        <dbReference type="SAM" id="Phobius"/>
    </source>
</evidence>
<dbReference type="GO" id="GO:0016020">
    <property type="term" value="C:membrane"/>
    <property type="evidence" value="ECO:0007669"/>
    <property type="project" value="UniProtKB-SubCell"/>
</dbReference>
<keyword evidence="5 6" id="KW-0472">Membrane</keyword>
<protein>
    <submittedName>
        <fullName evidence="8">Threonine/homoserine efflux transporter RhtA</fullName>
    </submittedName>
</protein>
<keyword evidence="3 6" id="KW-0812">Transmembrane</keyword>
<comment type="similarity">
    <text evidence="2">Belongs to the drug/metabolite transporter (DMT) superfamily. 10 TMS drug/metabolite exporter (DME) (TC 2.A.7.3) family.</text>
</comment>
<dbReference type="Proteomes" id="UP000199658">
    <property type="component" value="Unassembled WGS sequence"/>
</dbReference>
<evidence type="ECO:0000313" key="8">
    <source>
        <dbReference type="EMBL" id="SFR38046.1"/>
    </source>
</evidence>
<name>A0A1I6G770_9RHOB</name>
<dbReference type="Pfam" id="PF00892">
    <property type="entry name" value="EamA"/>
    <property type="match status" value="2"/>
</dbReference>
<keyword evidence="9" id="KW-1185">Reference proteome</keyword>
<dbReference type="InterPro" id="IPR037185">
    <property type="entry name" value="EmrE-like"/>
</dbReference>
<feature type="transmembrane region" description="Helical" evidence="6">
    <location>
        <begin position="18"/>
        <end position="35"/>
    </location>
</feature>
<sequence length="300" mass="32575">MAVASALAPCYENRMERSILFAVVMMSFGMLLIPLGDSAGKLMSQHDVSPMFVTWTRYLIGLLILLPFSFNKNALRLLLNWRIWLRGLIQVVTILSILTALKTEPIANAYGAFFLGPMVSYVLSVWLLREQGNLGRIILLAIGLGGVFLVVKPGFGMTPGLAFAALAGLCYGMFLTASRWVAPLGRPVHVLLSQLVVGTILMTPFGLSNIPVLSLDITGLVLWSAIASMCGNLLLVLAYARAGASVLAPFVYMQLIGATAYGWMFFGDWPDTIAGLGLVVIFLSGFATLFLRKRPMPQLL</sequence>
<feature type="transmembrane region" description="Helical" evidence="6">
    <location>
        <begin position="107"/>
        <end position="128"/>
    </location>
</feature>
<organism evidence="8 9">
    <name type="scientific">Litoreibacter janthinus</name>
    <dbReference type="NCBI Taxonomy" id="670154"/>
    <lineage>
        <taxon>Bacteria</taxon>
        <taxon>Pseudomonadati</taxon>
        <taxon>Pseudomonadota</taxon>
        <taxon>Alphaproteobacteria</taxon>
        <taxon>Rhodobacterales</taxon>
        <taxon>Roseobacteraceae</taxon>
        <taxon>Litoreibacter</taxon>
    </lineage>
</organism>
<feature type="domain" description="EamA" evidence="7">
    <location>
        <begin position="25"/>
        <end position="151"/>
    </location>
</feature>
<evidence type="ECO:0000256" key="2">
    <source>
        <dbReference type="ARBA" id="ARBA00009853"/>
    </source>
</evidence>